<sequence>MALSILRRVPALLTNNGGSSLDLIILKLLVLRPFVFRSGHDLVWWERWIYSIIEVDSQGYDYDIKEEKGTENDEEINPSEQVENDEENPPGISTGSLASKGFPTCKGTIITFIKNILVYSIRYLMML</sequence>
<keyword evidence="3" id="KW-1185">Reference proteome</keyword>
<dbReference type="AlphaFoldDB" id="A0AA42AVP1"/>
<feature type="compositionally biased region" description="Acidic residues" evidence="1">
    <location>
        <begin position="72"/>
        <end position="88"/>
    </location>
</feature>
<feature type="region of interest" description="Disordered" evidence="1">
    <location>
        <begin position="66"/>
        <end position="100"/>
    </location>
</feature>
<accession>A0AA42AVP1</accession>
<reference evidence="2" key="1">
    <citation type="submission" date="2022-03" db="EMBL/GenBank/DDBJ databases">
        <title>A functionally conserved STORR gene fusion in Papaver species that diverged 16.8 million years ago.</title>
        <authorList>
            <person name="Catania T."/>
        </authorList>
    </citation>
    <scope>NUCLEOTIDE SEQUENCE</scope>
    <source>
        <strain evidence="2">S-191538</strain>
    </source>
</reference>
<dbReference type="EMBL" id="JAJJMA010221680">
    <property type="protein sequence ID" value="MCL7041251.1"/>
    <property type="molecule type" value="Genomic_DNA"/>
</dbReference>
<evidence type="ECO:0000256" key="1">
    <source>
        <dbReference type="SAM" id="MobiDB-lite"/>
    </source>
</evidence>
<protein>
    <submittedName>
        <fullName evidence="2">Uncharacterized protein</fullName>
    </submittedName>
</protein>
<feature type="non-terminal residue" evidence="2">
    <location>
        <position position="127"/>
    </location>
</feature>
<gene>
    <name evidence="2" type="ORF">MKW94_019756</name>
</gene>
<organism evidence="2 3">
    <name type="scientific">Papaver nudicaule</name>
    <name type="common">Iceland poppy</name>
    <dbReference type="NCBI Taxonomy" id="74823"/>
    <lineage>
        <taxon>Eukaryota</taxon>
        <taxon>Viridiplantae</taxon>
        <taxon>Streptophyta</taxon>
        <taxon>Embryophyta</taxon>
        <taxon>Tracheophyta</taxon>
        <taxon>Spermatophyta</taxon>
        <taxon>Magnoliopsida</taxon>
        <taxon>Ranunculales</taxon>
        <taxon>Papaveraceae</taxon>
        <taxon>Papaveroideae</taxon>
        <taxon>Papaver</taxon>
    </lineage>
</organism>
<evidence type="ECO:0000313" key="3">
    <source>
        <dbReference type="Proteomes" id="UP001177140"/>
    </source>
</evidence>
<evidence type="ECO:0000313" key="2">
    <source>
        <dbReference type="EMBL" id="MCL7041251.1"/>
    </source>
</evidence>
<proteinExistence type="predicted"/>
<comment type="caution">
    <text evidence="2">The sequence shown here is derived from an EMBL/GenBank/DDBJ whole genome shotgun (WGS) entry which is preliminary data.</text>
</comment>
<name>A0AA42AVP1_PAPNU</name>
<dbReference type="Proteomes" id="UP001177140">
    <property type="component" value="Unassembled WGS sequence"/>
</dbReference>